<evidence type="ECO:0000256" key="3">
    <source>
        <dbReference type="ARBA" id="ARBA00022448"/>
    </source>
</evidence>
<dbReference type="Pfam" id="PF10568">
    <property type="entry name" value="Tom37"/>
    <property type="match status" value="1"/>
</dbReference>
<keyword evidence="6" id="KW-0496">Mitochondrion</keyword>
<evidence type="ECO:0000256" key="7">
    <source>
        <dbReference type="ARBA" id="ARBA00023136"/>
    </source>
</evidence>
<dbReference type="PANTHER" id="PTHR12289">
    <property type="entry name" value="METAXIN RELATED"/>
    <property type="match status" value="1"/>
</dbReference>
<feature type="domain" description="Mitochondrial outer membrane transport complex Sam37/metaxin N-terminal" evidence="8">
    <location>
        <begin position="54"/>
        <end position="175"/>
    </location>
</feature>
<dbReference type="WBParaSite" id="PgR037_g113_t01">
    <property type="protein sequence ID" value="PgR037_g113_t01"/>
    <property type="gene ID" value="PgR037_g113"/>
</dbReference>
<dbReference type="AlphaFoldDB" id="A0A915BFL8"/>
<protein>
    <submittedName>
        <fullName evidence="11">Metaxin-2</fullName>
    </submittedName>
</protein>
<reference evidence="11" key="1">
    <citation type="submission" date="2022-11" db="UniProtKB">
        <authorList>
            <consortium name="WormBaseParasite"/>
        </authorList>
    </citation>
    <scope>IDENTIFICATION</scope>
</reference>
<dbReference type="InterPro" id="IPR019564">
    <property type="entry name" value="Sam37/metaxin_N"/>
</dbReference>
<evidence type="ECO:0000259" key="9">
    <source>
        <dbReference type="Pfam" id="PF17171"/>
    </source>
</evidence>
<dbReference type="Gene3D" id="1.20.1050.10">
    <property type="match status" value="1"/>
</dbReference>
<proteinExistence type="inferred from homology"/>
<accession>A0A915BFL8</accession>
<comment type="similarity">
    <text evidence="2">Belongs to the metaxin family.</text>
</comment>
<sequence length="270" mass="30917">MPHDAYSVRCPPVILWRIWSPIRSQRNSLASGVMRRCSHPIRIKQALLNEYADCVAARAFLRMAELPIHLEERPNAEFMSPTGKVPFLKLQNIIVPEFIPIVDFVAKKGVRLSSGLTDAQRADMFAHIALIEEVLKNAELYIIWLEDSTYSEVTRRRYGSVYLWPLNQILPTLKRREVSRHLAALGWKEKSLDAVADTVDSCFKSLSSKLAHNECFMGDFPTELDALAFGHLYTILTTELPNMDLANSLRKYPNLTDFCRRIDQKYFTAS</sequence>
<keyword evidence="10" id="KW-1185">Reference proteome</keyword>
<evidence type="ECO:0000256" key="6">
    <source>
        <dbReference type="ARBA" id="ARBA00023128"/>
    </source>
</evidence>
<dbReference type="SUPFAM" id="SSF47616">
    <property type="entry name" value="GST C-terminal domain-like"/>
    <property type="match status" value="1"/>
</dbReference>
<dbReference type="Proteomes" id="UP000887569">
    <property type="component" value="Unplaced"/>
</dbReference>
<dbReference type="GO" id="GO:0007005">
    <property type="term" value="P:mitochondrion organization"/>
    <property type="evidence" value="ECO:0007669"/>
    <property type="project" value="TreeGrafter"/>
</dbReference>
<dbReference type="CDD" id="cd03211">
    <property type="entry name" value="GST_C_Metaxin2"/>
    <property type="match status" value="1"/>
</dbReference>
<dbReference type="PANTHER" id="PTHR12289:SF38">
    <property type="entry name" value="METAXIN-2"/>
    <property type="match status" value="1"/>
</dbReference>
<keyword evidence="3" id="KW-0813">Transport</keyword>
<evidence type="ECO:0000256" key="5">
    <source>
        <dbReference type="ARBA" id="ARBA00022927"/>
    </source>
</evidence>
<feature type="domain" description="Metaxin glutathione S-transferase" evidence="9">
    <location>
        <begin position="200"/>
        <end position="262"/>
    </location>
</feature>
<evidence type="ECO:0000256" key="1">
    <source>
        <dbReference type="ARBA" id="ARBA00004294"/>
    </source>
</evidence>
<dbReference type="Pfam" id="PF17171">
    <property type="entry name" value="GST_C_6"/>
    <property type="match status" value="1"/>
</dbReference>
<dbReference type="GO" id="GO:0001401">
    <property type="term" value="C:SAM complex"/>
    <property type="evidence" value="ECO:0007669"/>
    <property type="project" value="InterPro"/>
</dbReference>
<dbReference type="InterPro" id="IPR036282">
    <property type="entry name" value="Glutathione-S-Trfase_C_sf"/>
</dbReference>
<keyword evidence="5" id="KW-0653">Protein transport</keyword>
<evidence type="ECO:0000259" key="8">
    <source>
        <dbReference type="Pfam" id="PF10568"/>
    </source>
</evidence>
<keyword evidence="4" id="KW-1000">Mitochondrion outer membrane</keyword>
<name>A0A915BFL8_PARUN</name>
<dbReference type="GO" id="GO:0015031">
    <property type="term" value="P:protein transport"/>
    <property type="evidence" value="ECO:0007669"/>
    <property type="project" value="UniProtKB-KW"/>
</dbReference>
<evidence type="ECO:0000256" key="2">
    <source>
        <dbReference type="ARBA" id="ARBA00009170"/>
    </source>
</evidence>
<evidence type="ECO:0000256" key="4">
    <source>
        <dbReference type="ARBA" id="ARBA00022787"/>
    </source>
</evidence>
<evidence type="ECO:0000313" key="11">
    <source>
        <dbReference type="WBParaSite" id="PgR037_g113_t01"/>
    </source>
</evidence>
<dbReference type="InterPro" id="IPR050931">
    <property type="entry name" value="Mito_Protein_Transport_Metaxin"/>
</dbReference>
<evidence type="ECO:0000313" key="10">
    <source>
        <dbReference type="Proteomes" id="UP000887569"/>
    </source>
</evidence>
<keyword evidence="7" id="KW-0472">Membrane</keyword>
<comment type="subcellular location">
    <subcellularLocation>
        <location evidence="1">Mitochondrion outer membrane</location>
    </subcellularLocation>
</comment>
<dbReference type="InterPro" id="IPR033468">
    <property type="entry name" value="Metaxin_GST"/>
</dbReference>
<organism evidence="10 11">
    <name type="scientific">Parascaris univalens</name>
    <name type="common">Nematode worm</name>
    <dbReference type="NCBI Taxonomy" id="6257"/>
    <lineage>
        <taxon>Eukaryota</taxon>
        <taxon>Metazoa</taxon>
        <taxon>Ecdysozoa</taxon>
        <taxon>Nematoda</taxon>
        <taxon>Chromadorea</taxon>
        <taxon>Rhabditida</taxon>
        <taxon>Spirurina</taxon>
        <taxon>Ascaridomorpha</taxon>
        <taxon>Ascaridoidea</taxon>
        <taxon>Ascarididae</taxon>
        <taxon>Parascaris</taxon>
    </lineage>
</organism>